<evidence type="ECO:0000313" key="5">
    <source>
        <dbReference type="RefSeq" id="XP_027346999.1"/>
    </source>
</evidence>
<dbReference type="PANTHER" id="PTHR33155">
    <property type="entry name" value="FANTASTIC FOUR-LIKE PROTEIN (DUF3049)"/>
    <property type="match status" value="1"/>
</dbReference>
<dbReference type="GeneID" id="113858515"/>
<evidence type="ECO:0000256" key="2">
    <source>
        <dbReference type="SAM" id="MobiDB-lite"/>
    </source>
</evidence>
<feature type="compositionally biased region" description="Acidic residues" evidence="2">
    <location>
        <begin position="234"/>
        <end position="261"/>
    </location>
</feature>
<dbReference type="KEGG" id="aprc:113858515"/>
<protein>
    <submittedName>
        <fullName evidence="5">Protein FAF-like, chloroplastic</fullName>
    </submittedName>
</protein>
<reference evidence="5" key="2">
    <citation type="submission" date="2025-08" db="UniProtKB">
        <authorList>
            <consortium name="RefSeq"/>
        </authorList>
    </citation>
    <scope>IDENTIFICATION</scope>
    <source>
        <tissue evidence="5">Young leaves</tissue>
    </source>
</reference>
<dbReference type="InterPro" id="IPR046431">
    <property type="entry name" value="FAF_dom"/>
</dbReference>
<dbReference type="Proteomes" id="UP000694853">
    <property type="component" value="Unplaced"/>
</dbReference>
<proteinExistence type="inferred from homology"/>
<feature type="region of interest" description="Disordered" evidence="2">
    <location>
        <begin position="228"/>
        <end position="276"/>
    </location>
</feature>
<gene>
    <name evidence="5" type="primary">LOC113858515</name>
</gene>
<dbReference type="PANTHER" id="PTHR33155:SF9">
    <property type="entry name" value="FANTASTIC FOUR-LIKE PROTEIN (DUF3049)"/>
    <property type="match status" value="1"/>
</dbReference>
<name>A0A8B8KWZ9_ABRPR</name>
<dbReference type="Pfam" id="PF11250">
    <property type="entry name" value="FAF"/>
    <property type="match status" value="1"/>
</dbReference>
<keyword evidence="4" id="KW-1185">Reference proteome</keyword>
<sequence length="276" mass="31210">MSACGSLQHIFENPSLPENPTLLESLSWGQIKSIHHSSSFTEIFGELHFNESPKLFPSFSSSSFSKINHRNLTRNNQHISQTPSSSTPTTKHLESHKSSDNFSSLSSENLHLCTEGLGSESSDDVEDLKINGVNSGECWESHQREKEGGNEKHLAMEDCCCHGEWRTRSRVYGEYPPPISCIGKTGKPCVSFMSYRDNGRFVLKEIRIPTHEFLHAHREDGRLKLHFVQPDHHDDDDDADDDNIEDEEDYGDVENTDEGEENMGRENDENVTDSSQ</sequence>
<feature type="compositionally biased region" description="Low complexity" evidence="2">
    <location>
        <begin position="80"/>
        <end position="90"/>
    </location>
</feature>
<organism evidence="4 5">
    <name type="scientific">Abrus precatorius</name>
    <name type="common">Indian licorice</name>
    <name type="synonym">Glycine abrus</name>
    <dbReference type="NCBI Taxonomy" id="3816"/>
    <lineage>
        <taxon>Eukaryota</taxon>
        <taxon>Viridiplantae</taxon>
        <taxon>Streptophyta</taxon>
        <taxon>Embryophyta</taxon>
        <taxon>Tracheophyta</taxon>
        <taxon>Spermatophyta</taxon>
        <taxon>Magnoliopsida</taxon>
        <taxon>eudicotyledons</taxon>
        <taxon>Gunneridae</taxon>
        <taxon>Pentapetalae</taxon>
        <taxon>rosids</taxon>
        <taxon>fabids</taxon>
        <taxon>Fabales</taxon>
        <taxon>Fabaceae</taxon>
        <taxon>Papilionoideae</taxon>
        <taxon>50 kb inversion clade</taxon>
        <taxon>NPAAA clade</taxon>
        <taxon>indigoferoid/millettioid clade</taxon>
        <taxon>Abreae</taxon>
        <taxon>Abrus</taxon>
    </lineage>
</organism>
<accession>A0A8B8KWZ9</accession>
<evidence type="ECO:0000259" key="3">
    <source>
        <dbReference type="Pfam" id="PF11250"/>
    </source>
</evidence>
<dbReference type="OrthoDB" id="1434212at2759"/>
<feature type="domain" description="FAF" evidence="3">
    <location>
        <begin position="174"/>
        <end position="227"/>
    </location>
</feature>
<evidence type="ECO:0000313" key="4">
    <source>
        <dbReference type="Proteomes" id="UP000694853"/>
    </source>
</evidence>
<reference evidence="4" key="1">
    <citation type="journal article" date="2019" name="Toxins">
        <title>Detection of Abrin-Like and Prepropulchellin-Like Toxin Genes and Transcripts Using Whole Genome Sequencing and Full-Length Transcript Sequencing of Abrus precatorius.</title>
        <authorList>
            <person name="Hovde B.T."/>
            <person name="Daligault H.E."/>
            <person name="Hanschen E.R."/>
            <person name="Kunde Y.A."/>
            <person name="Johnson M.B."/>
            <person name="Starkenburg S.R."/>
            <person name="Johnson S.L."/>
        </authorList>
    </citation>
    <scope>NUCLEOTIDE SEQUENCE [LARGE SCALE GENOMIC DNA]</scope>
</reference>
<feature type="region of interest" description="Disordered" evidence="2">
    <location>
        <begin position="72"/>
        <end position="103"/>
    </location>
</feature>
<dbReference type="InterPro" id="IPR021410">
    <property type="entry name" value="FAF"/>
</dbReference>
<evidence type="ECO:0000256" key="1">
    <source>
        <dbReference type="ARBA" id="ARBA00008690"/>
    </source>
</evidence>
<dbReference type="AlphaFoldDB" id="A0A8B8KWZ9"/>
<dbReference type="RefSeq" id="XP_027346999.1">
    <property type="nucleotide sequence ID" value="XM_027491198.1"/>
</dbReference>
<comment type="similarity">
    <text evidence="1">Belongs to the fantastic four family.</text>
</comment>